<evidence type="ECO:0008006" key="10">
    <source>
        <dbReference type="Google" id="ProtNLM"/>
    </source>
</evidence>
<dbReference type="SMART" id="SM00320">
    <property type="entry name" value="WD40"/>
    <property type="match status" value="7"/>
</dbReference>
<name>A0A8H3DTT4_9AGAM</name>
<dbReference type="Gene3D" id="3.40.50.300">
    <property type="entry name" value="P-loop containing nucleotide triphosphate hydrolases"/>
    <property type="match status" value="1"/>
</dbReference>
<feature type="non-terminal residue" evidence="8">
    <location>
        <position position="1"/>
    </location>
</feature>
<evidence type="ECO:0000313" key="9">
    <source>
        <dbReference type="Proteomes" id="UP000663827"/>
    </source>
</evidence>
<evidence type="ECO:0000259" key="6">
    <source>
        <dbReference type="PROSITE" id="PS51635"/>
    </source>
</evidence>
<dbReference type="GO" id="GO:0005975">
    <property type="term" value="P:carbohydrate metabolic process"/>
    <property type="evidence" value="ECO:0007669"/>
    <property type="project" value="InterPro"/>
</dbReference>
<dbReference type="InterPro" id="IPR056884">
    <property type="entry name" value="NPHP3-like_N"/>
</dbReference>
<dbReference type="GO" id="GO:0004553">
    <property type="term" value="F:hydrolase activity, hydrolyzing O-glycosyl compounds"/>
    <property type="evidence" value="ECO:0007669"/>
    <property type="project" value="InterPro"/>
</dbReference>
<dbReference type="CDD" id="cd02181">
    <property type="entry name" value="GH16_fungal_Lam16A_glucanase"/>
    <property type="match status" value="1"/>
</dbReference>
<protein>
    <recommendedName>
        <fullName evidence="10">GH16 domain-containing protein</fullName>
    </recommendedName>
</protein>
<feature type="short sequence motif" description="GXGXXG" evidence="5">
    <location>
        <begin position="88"/>
        <end position="93"/>
    </location>
</feature>
<evidence type="ECO:0000256" key="3">
    <source>
        <dbReference type="ARBA" id="ARBA00023098"/>
    </source>
</evidence>
<dbReference type="Pfam" id="PF01734">
    <property type="entry name" value="Patatin"/>
    <property type="match status" value="1"/>
</dbReference>
<dbReference type="InterPro" id="IPR011047">
    <property type="entry name" value="Quinoprotein_ADH-like_sf"/>
</dbReference>
<gene>
    <name evidence="8" type="ORF">RDB_LOCUS1758</name>
</gene>
<dbReference type="InterPro" id="IPR002641">
    <property type="entry name" value="PNPLA_dom"/>
</dbReference>
<dbReference type="PROSITE" id="PS50294">
    <property type="entry name" value="WD_REPEATS_REGION"/>
    <property type="match status" value="2"/>
</dbReference>
<keyword evidence="2" id="KW-0677">Repeat</keyword>
<feature type="repeat" description="WD" evidence="4">
    <location>
        <begin position="1368"/>
        <end position="1409"/>
    </location>
</feature>
<dbReference type="Gene3D" id="3.40.1090.10">
    <property type="entry name" value="Cytosolic phospholipase A2 catalytic domain"/>
    <property type="match status" value="1"/>
</dbReference>
<dbReference type="InterPro" id="IPR000757">
    <property type="entry name" value="Beta-glucanase-like"/>
</dbReference>
<dbReference type="EMBL" id="CAJNJQ010000033">
    <property type="protein sequence ID" value="CAE7052049.1"/>
    <property type="molecule type" value="Genomic_DNA"/>
</dbReference>
<organism evidence="8 9">
    <name type="scientific">Rhizoctonia solani</name>
    <dbReference type="NCBI Taxonomy" id="456999"/>
    <lineage>
        <taxon>Eukaryota</taxon>
        <taxon>Fungi</taxon>
        <taxon>Dikarya</taxon>
        <taxon>Basidiomycota</taxon>
        <taxon>Agaricomycotina</taxon>
        <taxon>Agaricomycetes</taxon>
        <taxon>Cantharellales</taxon>
        <taxon>Ceratobasidiaceae</taxon>
        <taxon>Rhizoctonia</taxon>
    </lineage>
</organism>
<accession>A0A8H3DTT4</accession>
<dbReference type="PROSITE" id="PS50082">
    <property type="entry name" value="WD_REPEATS_2"/>
    <property type="match status" value="2"/>
</dbReference>
<evidence type="ECO:0000256" key="5">
    <source>
        <dbReference type="PROSITE-ProRule" id="PRU01161"/>
    </source>
</evidence>
<dbReference type="Pfam" id="PF26113">
    <property type="entry name" value="GH16_XgeA"/>
    <property type="match status" value="1"/>
</dbReference>
<dbReference type="PROSITE" id="PS51762">
    <property type="entry name" value="GH16_2"/>
    <property type="match status" value="1"/>
</dbReference>
<reference evidence="8" key="1">
    <citation type="submission" date="2021-01" db="EMBL/GenBank/DDBJ databases">
        <authorList>
            <person name="Kaushik A."/>
        </authorList>
    </citation>
    <scope>NUCLEOTIDE SEQUENCE</scope>
    <source>
        <strain evidence="8">AG5</strain>
    </source>
</reference>
<dbReference type="InterPro" id="IPR013320">
    <property type="entry name" value="ConA-like_dom_sf"/>
</dbReference>
<dbReference type="InterPro" id="IPR019775">
    <property type="entry name" value="WD40_repeat_CS"/>
</dbReference>
<dbReference type="InterPro" id="IPR027417">
    <property type="entry name" value="P-loop_NTPase"/>
</dbReference>
<sequence length="2104" mass="233668">AFRVPPRGSLVSPFDTCTRLPCVCHTLSVASLQPYKQTEFELAQATKSIMTDTREGAKGLNILCIGKASVFSLLLGIYPYSHWYLEDGGGARGLSSLVILREFMHRINSESELQNKSASLKPCDLFDIIAGTGTGGISACMLGRLRMPIDKSIEEYSKLMKKMFSEKKMTGPTLYKGKKLQKALKTMIQDTTGSSEEPMIDSRDQDVCRTVVFAMASHNLGASIPVLFRSYHTTSNPSPECAMWQALYATMAHPDLFKGIEIVDCSVPQSFVGGELGCSNPLGHVLTEIKQVFSDRQVACIISIGAGHVRTIQVPRLSSCGPFFRVQDARFIEVVKAIATDSERAAEDMAGRFRDTSGVYFRFNVDQGMQDMKHGGWERLNEVMEHTKLYLRKNEINQRLNYAILASKERQCTLPTTCIGGQILTSDITGPVEQPGSRGVDGIEMDHRLDRLSPSLSARYNSAQAAGLQRGPCTNGTRVDLIAHVLGWLASSTLGSMYWVSGMAGTGKTTIAYSLCAELDINRQLGASFFCSRLLPECRDVNLIIPSIAYQLARFSPPFRSKLVSALEKDPDMHTLLPHLQFDALIVEPLQAVKETLSDSLVVVIDALDECDDTRATSQIIDILLTKTSNLPLRFIVSSRPEPEIREEMRKQGDQANSRVVLHELDRCTVQADIEMYLRATLAPMGPTEEQISILVDHAGVLFIYAATVVRYISHNRFRQNHRARLADVLDSSSRSKNQHKEIDGLYTTILRAAFDDPNLEEGERKDMQQVLHTVICAQEPLTVNAICGLLRMDTEQVRAALLPLWSVLHIAGESELVTTLHASFPDYMLDSSRSERYHCDQITQNQLIAGLCFDCLERVRPQFNICGLDSSYVRDDEVDGIEERIQSAISTELFYASRYWAVHLKNTPGSSALMQQLEEFLSTRLLLWMEVMNLKKRADDMRQILQLAEKWDVVSCANLSEVSADKSSKKRSTELDALIHDSWRFASTFALGAAVESTPHIYTSILPFWPENSPLYKCYREHIKGLIRTEGTAISRQDRALIATWSFEDYIKSPMFSPDGTQIAAHWCQKVYLLSSLTGRMILSPFEAHQNLISWIGFSPDGSRIAASDGETVYVWSTRSGKVILGPLEGIAGSTITQFVFSPDGGRVLLLHELLESGTSSSETVELYGTNQYVIRIWDASGGIQATYRPILEGIDITAASLGCSSGKQHVIFAHKAGISICNLEGVCTREIPIPNNTPVSSGSTHSDQVVMSPHGTHIAALLSRSIFIWDLVTGDMVFRQPEIISLNWIDHISFSPSGFYLATHSDEGIYIWDVRDGNSVFGPLERTESLKSPRFSPDDTSIICSSYNKTLSLWDVRSPCILQDPLQGHTGLITSVGFHPDGTRLVSGSSDGTARVWDIVSGEEVLRPLQRDPGRLTLAAFSPDGNYIAIEHGGDFALLDARTGNQTVEPLKLRASNAVFSPDGTFIAITVNNICSGSDCSFEGNTGIIAASTGKTLWSTYIDDEEFTLSPTFSPDGVRLIVRSCFYHSPELDREPDLDDDQLYVYDAKSGELLDDGVYGNFYYSEVMQNGAGIISYFQSQLIVQDIETGIKKFRPLELGTDEVTLAKFSPDCARVAIAMHRHKLYIYDTHTCQRILHLVNWHTSSVNSMEFSPDGTQLASGSNDQAIRITDIQAIPSPPLCSSPEGLGEWSLRDDGWVVDESGKLLAWIPPNLRASLMHPRTKLLISVRGFLRLNFEGAHIGKSWFALGSQATPYTRFNHSCRSLTHRHSFKMRSYLLTTLSLPLFVSCSLLSPILSGPYASPPRSFERQQEITGSGFYDAFNFETFNDPTHGRVNYVDQNYSQEKNLTFASDSKFVMRADSLNVVKPGSRGRDSIRISSKQLYEDSVVVLDLTHMPTGCGTWPAFWTVTANGRWPQGGEIDIIEGINNRTSNLASLHTTPECNMTVTPRPMTGVAESNECDVRKSNNQGCGVRFDEGSYGPGFNAREGGWYAMRRTVDGISVWFWGRDDFAVPLDVKYGSKKVEPEYWGLPVADFPSNNCDMRSHFGKHTIVFDLTFCGDWAGNEYPRSGCPGTCVDFVDNNPKAFVEAYWEINSLRTYV</sequence>
<dbReference type="SUPFAM" id="SSF49899">
    <property type="entry name" value="Concanavalin A-like lectins/glucanases"/>
    <property type="match status" value="1"/>
</dbReference>
<dbReference type="InterPro" id="IPR036322">
    <property type="entry name" value="WD40_repeat_dom_sf"/>
</dbReference>
<evidence type="ECO:0000256" key="1">
    <source>
        <dbReference type="ARBA" id="ARBA00022574"/>
    </source>
</evidence>
<keyword evidence="3" id="KW-0443">Lipid metabolism</keyword>
<dbReference type="SUPFAM" id="SSF50998">
    <property type="entry name" value="Quinoprotein alcohol dehydrogenase-like"/>
    <property type="match status" value="1"/>
</dbReference>
<dbReference type="Proteomes" id="UP000663827">
    <property type="component" value="Unassembled WGS sequence"/>
</dbReference>
<dbReference type="SUPFAM" id="SSF52151">
    <property type="entry name" value="FabD/lysophospholipase-like"/>
    <property type="match status" value="1"/>
</dbReference>
<evidence type="ECO:0000256" key="2">
    <source>
        <dbReference type="ARBA" id="ARBA00022737"/>
    </source>
</evidence>
<comment type="caution">
    <text evidence="8">The sequence shown here is derived from an EMBL/GenBank/DDBJ whole genome shotgun (WGS) entry which is preliminary data.</text>
</comment>
<dbReference type="Pfam" id="PF00400">
    <property type="entry name" value="WD40"/>
    <property type="match status" value="4"/>
</dbReference>
<dbReference type="Pfam" id="PF24883">
    <property type="entry name" value="NPHP3_N"/>
    <property type="match status" value="1"/>
</dbReference>
<dbReference type="InterPro" id="IPR001680">
    <property type="entry name" value="WD40_rpt"/>
</dbReference>
<comment type="caution">
    <text evidence="5">Lacks conserved residue(s) required for the propagation of feature annotation.</text>
</comment>
<dbReference type="SUPFAM" id="SSF52540">
    <property type="entry name" value="P-loop containing nucleoside triphosphate hydrolases"/>
    <property type="match status" value="1"/>
</dbReference>
<dbReference type="PROSITE" id="PS00678">
    <property type="entry name" value="WD_REPEATS_1"/>
    <property type="match status" value="1"/>
</dbReference>
<feature type="domain" description="GH16" evidence="7">
    <location>
        <begin position="1801"/>
        <end position="2074"/>
    </location>
</feature>
<feature type="repeat" description="WD" evidence="4">
    <location>
        <begin position="1642"/>
        <end position="1676"/>
    </location>
</feature>
<dbReference type="PROSITE" id="PS51635">
    <property type="entry name" value="PNPLA"/>
    <property type="match status" value="1"/>
</dbReference>
<feature type="domain" description="PNPLA" evidence="6">
    <location>
        <begin position="84"/>
        <end position="286"/>
    </location>
</feature>
<evidence type="ECO:0000313" key="8">
    <source>
        <dbReference type="EMBL" id="CAE7052049.1"/>
    </source>
</evidence>
<dbReference type="InterPro" id="IPR015943">
    <property type="entry name" value="WD40/YVTN_repeat-like_dom_sf"/>
</dbReference>
<evidence type="ECO:0000256" key="4">
    <source>
        <dbReference type="PROSITE-ProRule" id="PRU00221"/>
    </source>
</evidence>
<dbReference type="PANTHER" id="PTHR19879:SF9">
    <property type="entry name" value="TRANSCRIPTION INITIATION FACTOR TFIID SUBUNIT 5"/>
    <property type="match status" value="1"/>
</dbReference>
<dbReference type="Gene3D" id="2.60.120.200">
    <property type="match status" value="1"/>
</dbReference>
<dbReference type="GO" id="GO:0046486">
    <property type="term" value="P:glycerolipid metabolic process"/>
    <property type="evidence" value="ECO:0007669"/>
    <property type="project" value="UniProtKB-ARBA"/>
</dbReference>
<dbReference type="PANTHER" id="PTHR19879">
    <property type="entry name" value="TRANSCRIPTION INITIATION FACTOR TFIID"/>
    <property type="match status" value="1"/>
</dbReference>
<dbReference type="Gene3D" id="2.130.10.10">
    <property type="entry name" value="YVTN repeat-like/Quinoprotein amine dehydrogenase"/>
    <property type="match status" value="3"/>
</dbReference>
<keyword evidence="1 4" id="KW-0853">WD repeat</keyword>
<proteinExistence type="predicted"/>
<dbReference type="SUPFAM" id="SSF50978">
    <property type="entry name" value="WD40 repeat-like"/>
    <property type="match status" value="1"/>
</dbReference>
<evidence type="ECO:0000259" key="7">
    <source>
        <dbReference type="PROSITE" id="PS51762"/>
    </source>
</evidence>
<dbReference type="InterPro" id="IPR016035">
    <property type="entry name" value="Acyl_Trfase/lysoPLipase"/>
</dbReference>